<evidence type="ECO:0000259" key="5">
    <source>
        <dbReference type="PROSITE" id="PS50921"/>
    </source>
</evidence>
<comment type="caution">
    <text evidence="6">The sequence shown here is derived from an EMBL/GenBank/DDBJ whole genome shotgun (WGS) entry which is preliminary data.</text>
</comment>
<reference evidence="6 7" key="1">
    <citation type="journal article" date="2019" name="Int. J. Syst. Evol. Microbiol.">
        <title>The Global Catalogue of Microorganisms (GCM) 10K type strain sequencing project: providing services to taxonomists for standard genome sequencing and annotation.</title>
        <authorList>
            <consortium name="The Broad Institute Genomics Platform"/>
            <consortium name="The Broad Institute Genome Sequencing Center for Infectious Disease"/>
            <person name="Wu L."/>
            <person name="Ma J."/>
        </authorList>
    </citation>
    <scope>NUCLEOTIDE SEQUENCE [LARGE SCALE GENOMIC DNA]</scope>
    <source>
        <strain evidence="6 7">JCM 16014</strain>
    </source>
</reference>
<evidence type="ECO:0000256" key="3">
    <source>
        <dbReference type="ARBA" id="ARBA00023015"/>
    </source>
</evidence>
<dbReference type="InterPro" id="IPR012074">
    <property type="entry name" value="GAF_ANTAR"/>
</dbReference>
<dbReference type="Pfam" id="PF03861">
    <property type="entry name" value="ANTAR"/>
    <property type="match status" value="1"/>
</dbReference>
<dbReference type="SMART" id="SM01012">
    <property type="entry name" value="ANTAR"/>
    <property type="match status" value="1"/>
</dbReference>
<dbReference type="PIRSF" id="PIRSF036625">
    <property type="entry name" value="GAF_ANTAR"/>
    <property type="match status" value="1"/>
</dbReference>
<keyword evidence="4" id="KW-0804">Transcription</keyword>
<keyword evidence="1" id="KW-0808">Transferase</keyword>
<dbReference type="PROSITE" id="PS50921">
    <property type="entry name" value="ANTAR"/>
    <property type="match status" value="1"/>
</dbReference>
<dbReference type="Gene3D" id="3.30.450.40">
    <property type="match status" value="1"/>
</dbReference>
<dbReference type="EMBL" id="BAAAQN010000007">
    <property type="protein sequence ID" value="GAA2021551.1"/>
    <property type="molecule type" value="Genomic_DNA"/>
</dbReference>
<dbReference type="Gene3D" id="1.10.10.10">
    <property type="entry name" value="Winged helix-like DNA-binding domain superfamily/Winged helix DNA-binding domain"/>
    <property type="match status" value="1"/>
</dbReference>
<evidence type="ECO:0000313" key="7">
    <source>
        <dbReference type="Proteomes" id="UP001500751"/>
    </source>
</evidence>
<keyword evidence="3" id="KW-0805">Transcription regulation</keyword>
<dbReference type="InterPro" id="IPR029016">
    <property type="entry name" value="GAF-like_dom_sf"/>
</dbReference>
<dbReference type="InterPro" id="IPR005561">
    <property type="entry name" value="ANTAR"/>
</dbReference>
<dbReference type="InterPro" id="IPR003018">
    <property type="entry name" value="GAF"/>
</dbReference>
<proteinExistence type="predicted"/>
<dbReference type="SUPFAM" id="SSF55781">
    <property type="entry name" value="GAF domain-like"/>
    <property type="match status" value="1"/>
</dbReference>
<evidence type="ECO:0000256" key="1">
    <source>
        <dbReference type="ARBA" id="ARBA00022679"/>
    </source>
</evidence>
<dbReference type="InterPro" id="IPR036388">
    <property type="entry name" value="WH-like_DNA-bd_sf"/>
</dbReference>
<protein>
    <submittedName>
        <fullName evidence="6">GAF and ANTAR domain-containing protein</fullName>
    </submittedName>
</protein>
<dbReference type="Proteomes" id="UP001500751">
    <property type="component" value="Unassembled WGS sequence"/>
</dbReference>
<evidence type="ECO:0000256" key="4">
    <source>
        <dbReference type="ARBA" id="ARBA00023163"/>
    </source>
</evidence>
<dbReference type="SUPFAM" id="SSF52172">
    <property type="entry name" value="CheY-like"/>
    <property type="match status" value="1"/>
</dbReference>
<feature type="domain" description="ANTAR" evidence="5">
    <location>
        <begin position="164"/>
        <end position="225"/>
    </location>
</feature>
<keyword evidence="7" id="KW-1185">Reference proteome</keyword>
<keyword evidence="2" id="KW-0418">Kinase</keyword>
<dbReference type="InterPro" id="IPR011006">
    <property type="entry name" value="CheY-like_superfamily"/>
</dbReference>
<gene>
    <name evidence="6" type="ORF">GCM10009839_18310</name>
</gene>
<dbReference type="Pfam" id="PF13185">
    <property type="entry name" value="GAF_2"/>
    <property type="match status" value="1"/>
</dbReference>
<evidence type="ECO:0000313" key="6">
    <source>
        <dbReference type="EMBL" id="GAA2021551.1"/>
    </source>
</evidence>
<sequence length="247" mass="25176">MLGDVAVSLIELQTQLIGAESVDGFLTGVAALAVARVGIGLSCGITLRPVGLPAAAVSTDSLAAGVDEVRYGLAHGPCQYSMRTGTPVLITDSGADGRWTGYRTRAAACGVRSSLSLPVGADGRVFGVVGLYSRRTGTFDAAVIERAAGFVGIATGALAATVRIAEQIGLTAQLRNALASRPVIDQAVGILMAQRRCPAAEAFAILSKSSQDRNVKARMVAARIVAATGGADAAEAWFDPPAAPRGR</sequence>
<accession>A0ABN2TTX7</accession>
<organism evidence="6 7">
    <name type="scientific">Catenulispora yoronensis</name>
    <dbReference type="NCBI Taxonomy" id="450799"/>
    <lineage>
        <taxon>Bacteria</taxon>
        <taxon>Bacillati</taxon>
        <taxon>Actinomycetota</taxon>
        <taxon>Actinomycetes</taxon>
        <taxon>Catenulisporales</taxon>
        <taxon>Catenulisporaceae</taxon>
        <taxon>Catenulispora</taxon>
    </lineage>
</organism>
<name>A0ABN2TTX7_9ACTN</name>
<evidence type="ECO:0000256" key="2">
    <source>
        <dbReference type="ARBA" id="ARBA00022777"/>
    </source>
</evidence>